<dbReference type="PATRIC" id="fig|378806.16.peg.561"/>
<name>Q08MW0_STIAD</name>
<dbReference type="AlphaFoldDB" id="Q08MW0"/>
<dbReference type="Proteomes" id="UP000032702">
    <property type="component" value="Unassembled WGS sequence"/>
</dbReference>
<sequence>RSGKSTLNVILQQDAVFRMSDGILPPVSGTPGVVVAEQPHYLPWLDFYEQLARAHTLVVLDNVQWLRRGWQRRTRVALPHHVPTPAPTEPGFQWLTVPLEDAHRDSLLSELAVDARQPWTRKHLQTFRTLYGQRPYFRTQVLPRLESFYGQVAAEHGPGSLLRTLLASMALFYEPLGLNPRLVLASTLDRSHPDRTGRLASYCVQTGGDTYYSAAGSMYVQPSFFRERGLRLLWQRFRYPAYPQGREGRFVVGLSIVDVLSNVSVDEVREWLKPSPWGPFAPPAG</sequence>
<proteinExistence type="predicted"/>
<reference evidence="1 2" key="1">
    <citation type="submission" date="2006-04" db="EMBL/GenBank/DDBJ databases">
        <authorList>
            <person name="Nierman W.C."/>
        </authorList>
    </citation>
    <scope>NUCLEOTIDE SEQUENCE [LARGE SCALE GENOMIC DNA]</scope>
    <source>
        <strain evidence="1 2">DW4/3-1</strain>
    </source>
</reference>
<feature type="non-terminal residue" evidence="1">
    <location>
        <position position="1"/>
    </location>
</feature>
<dbReference type="Pfam" id="PF08889">
    <property type="entry name" value="WbqC"/>
    <property type="match status" value="1"/>
</dbReference>
<dbReference type="InterPro" id="IPR014985">
    <property type="entry name" value="WbqC"/>
</dbReference>
<protein>
    <recommendedName>
        <fullName evidence="3">WbqC-like protein family protein</fullName>
    </recommendedName>
</protein>
<dbReference type="EMBL" id="AAMD01000323">
    <property type="protein sequence ID" value="EAU61822.1"/>
    <property type="molecule type" value="Genomic_DNA"/>
</dbReference>
<gene>
    <name evidence="1" type="ORF">STIAU_6671</name>
</gene>
<accession>Q08MW0</accession>
<organism evidence="1 2">
    <name type="scientific">Stigmatella aurantiaca (strain DW4/3-1)</name>
    <dbReference type="NCBI Taxonomy" id="378806"/>
    <lineage>
        <taxon>Bacteria</taxon>
        <taxon>Pseudomonadati</taxon>
        <taxon>Myxococcota</taxon>
        <taxon>Myxococcia</taxon>
        <taxon>Myxococcales</taxon>
        <taxon>Cystobacterineae</taxon>
        <taxon>Archangiaceae</taxon>
        <taxon>Stigmatella</taxon>
    </lineage>
</organism>
<evidence type="ECO:0008006" key="3">
    <source>
        <dbReference type="Google" id="ProtNLM"/>
    </source>
</evidence>
<comment type="caution">
    <text evidence="1">The sequence shown here is derived from an EMBL/GenBank/DDBJ whole genome shotgun (WGS) entry which is preliminary data.</text>
</comment>
<evidence type="ECO:0000313" key="1">
    <source>
        <dbReference type="EMBL" id="EAU61822.1"/>
    </source>
</evidence>
<evidence type="ECO:0000313" key="2">
    <source>
        <dbReference type="Proteomes" id="UP000032702"/>
    </source>
</evidence>